<feature type="compositionally biased region" description="Basic and acidic residues" evidence="1">
    <location>
        <begin position="299"/>
        <end position="312"/>
    </location>
</feature>
<dbReference type="InterPro" id="IPR050111">
    <property type="entry name" value="C-type_lectin/snaclec_domain"/>
</dbReference>
<accession>A0A6A4WDH0</accession>
<feature type="compositionally biased region" description="Basic and acidic residues" evidence="1">
    <location>
        <begin position="149"/>
        <end position="160"/>
    </location>
</feature>
<dbReference type="OrthoDB" id="6381385at2759"/>
<feature type="region of interest" description="Disordered" evidence="1">
    <location>
        <begin position="299"/>
        <end position="342"/>
    </location>
</feature>
<evidence type="ECO:0000313" key="5">
    <source>
        <dbReference type="Proteomes" id="UP000440578"/>
    </source>
</evidence>
<dbReference type="InterPro" id="IPR016186">
    <property type="entry name" value="C-type_lectin-like/link_sf"/>
</dbReference>
<dbReference type="Proteomes" id="UP000440578">
    <property type="component" value="Unassembled WGS sequence"/>
</dbReference>
<evidence type="ECO:0000256" key="1">
    <source>
        <dbReference type="SAM" id="MobiDB-lite"/>
    </source>
</evidence>
<dbReference type="SUPFAM" id="SSF56436">
    <property type="entry name" value="C-type lectin-like"/>
    <property type="match status" value="6"/>
</dbReference>
<keyword evidence="5" id="KW-1185">Reference proteome</keyword>
<keyword evidence="4" id="KW-0675">Receptor</keyword>
<gene>
    <name evidence="4" type="primary">MRC1_2</name>
    <name evidence="4" type="ORF">FJT64_022943</name>
</gene>
<dbReference type="SMART" id="SM00034">
    <property type="entry name" value="CLECT"/>
    <property type="match status" value="6"/>
</dbReference>
<feature type="domain" description="C-type lectin" evidence="3">
    <location>
        <begin position="653"/>
        <end position="777"/>
    </location>
</feature>
<dbReference type="EMBL" id="VIIS01000753">
    <property type="protein sequence ID" value="KAF0305406.1"/>
    <property type="molecule type" value="Genomic_DNA"/>
</dbReference>
<proteinExistence type="predicted"/>
<dbReference type="InterPro" id="IPR001304">
    <property type="entry name" value="C-type_lectin-like"/>
</dbReference>
<evidence type="ECO:0000313" key="4">
    <source>
        <dbReference type="EMBL" id="KAF0305406.1"/>
    </source>
</evidence>
<feature type="compositionally biased region" description="Low complexity" evidence="1">
    <location>
        <begin position="328"/>
        <end position="340"/>
    </location>
</feature>
<organism evidence="4 5">
    <name type="scientific">Amphibalanus amphitrite</name>
    <name type="common">Striped barnacle</name>
    <name type="synonym">Balanus amphitrite</name>
    <dbReference type="NCBI Taxonomy" id="1232801"/>
    <lineage>
        <taxon>Eukaryota</taxon>
        <taxon>Metazoa</taxon>
        <taxon>Ecdysozoa</taxon>
        <taxon>Arthropoda</taxon>
        <taxon>Crustacea</taxon>
        <taxon>Multicrustacea</taxon>
        <taxon>Cirripedia</taxon>
        <taxon>Thoracica</taxon>
        <taxon>Thoracicalcarea</taxon>
        <taxon>Balanomorpha</taxon>
        <taxon>Balanoidea</taxon>
        <taxon>Balanidae</taxon>
        <taxon>Amphibalaninae</taxon>
        <taxon>Amphibalanus</taxon>
    </lineage>
</organism>
<feature type="region of interest" description="Disordered" evidence="1">
    <location>
        <begin position="149"/>
        <end position="178"/>
    </location>
</feature>
<feature type="domain" description="C-type lectin" evidence="3">
    <location>
        <begin position="360"/>
        <end position="474"/>
    </location>
</feature>
<dbReference type="PANTHER" id="PTHR22803">
    <property type="entry name" value="MANNOSE, PHOSPHOLIPASE, LECTIN RECEPTOR RELATED"/>
    <property type="match status" value="1"/>
</dbReference>
<name>A0A6A4WDH0_AMPAM</name>
<protein>
    <submittedName>
        <fullName evidence="4">Macrophage mannose receptor 1</fullName>
    </submittedName>
</protein>
<feature type="chain" id="PRO_5025596356" evidence="2">
    <location>
        <begin position="23"/>
        <end position="974"/>
    </location>
</feature>
<sequence>MDRLGACSALSVVLILSTAVVAAGTPHCPAGWSEGGFWCYLLNTTSTLSWAGAQALCSENNGRLVELPDRAHQLDVLDLVRGGEYQCAFLSGRDGFWYWRSCDTAMHYICQRPAHRVPIQLVSPERIRPSSVWFNAHGRPLEIALHESLESEPTHDDKGEYSASKATMRPLPPPTSTPHCPAGWSEGGFWCYLLNTTSTLSWAGAQALCSENNGRLVELPDRAHQLDVLDLVRGGEYQCAFLSGRDGFWYWRSCDTAMHYICQRPAHRVPIQLVSPERIRPSSAWFNAHGRPLEIALHESLESEPTHDDKGEYSASKATMRPLPPPTSTTLAPPVAATSAGSPPEVTTVSLCQGQHWLMLDATCYQLVLDAVNWTLASQRCEEQGGRLATFRTADIQRGFVSRFSHLSGSVWFGLRREADGEVSWVDGSSPGYSGWPPGQPRNPAPTAACGALTLHTGAWTNQECSAYKPFVCRRSLDATSMATTPTTLPTTTALSECGAAGWWRYRQWCFLLVTDRPAVGWQAARDDCKSRSADLVKIEDGMENANVFHRVTQSNLPVWLGLSRRQRPHRYVWTDGSTPSFTSWEHGRNNMADLSSCVRMDNEHGSWRAVNCNSPQFYVCQRSLDETVTPAPATTPQPPSRGVCPEGWARYGPDRCLLVSDRLADWADARRTCQNEAPDGELVTIGDPIQQAYVTAAIRHSSVPLWIGLTFIRVEHQFPTWTDESPVNYTNWAPGQPSNVCDGCPVTCGLLGSARSHSPAAWSAVDCSQAFRFVCQRWAAAPEDVGLSTPAVDQQPHCAPPLDGYRKDGELCIKVVPQPATWREASAACRAENTSLAYVGDVFDNAQLMKLLHTEDADQDFWLGLSDTEQYGIQRWQAPWPAEPTFTNWEERSPQLAAPAICAALRPSTGRWRHLSCSQRRPYACVSRPLAQRAMPSAAASCPSALWTASERRCYRLHEGTEHTRTWAEAKRA</sequence>
<dbReference type="Gene3D" id="3.10.100.10">
    <property type="entry name" value="Mannose-Binding Protein A, subunit A"/>
    <property type="match status" value="6"/>
</dbReference>
<evidence type="ECO:0000256" key="2">
    <source>
        <dbReference type="SAM" id="SignalP"/>
    </source>
</evidence>
<evidence type="ECO:0000259" key="3">
    <source>
        <dbReference type="PROSITE" id="PS50041"/>
    </source>
</evidence>
<feature type="domain" description="C-type lectin" evidence="3">
    <location>
        <begin position="506"/>
        <end position="622"/>
    </location>
</feature>
<keyword evidence="2" id="KW-0732">Signal</keyword>
<dbReference type="Pfam" id="PF00059">
    <property type="entry name" value="Lectin_C"/>
    <property type="match status" value="4"/>
</dbReference>
<dbReference type="InterPro" id="IPR016187">
    <property type="entry name" value="CTDL_fold"/>
</dbReference>
<dbReference type="PROSITE" id="PS50041">
    <property type="entry name" value="C_TYPE_LECTIN_2"/>
    <property type="match status" value="4"/>
</dbReference>
<reference evidence="4 5" key="1">
    <citation type="submission" date="2019-07" db="EMBL/GenBank/DDBJ databases">
        <title>Draft genome assembly of a fouling barnacle, Amphibalanus amphitrite (Darwin, 1854): The first reference genome for Thecostraca.</title>
        <authorList>
            <person name="Kim W."/>
        </authorList>
    </citation>
    <scope>NUCLEOTIDE SEQUENCE [LARGE SCALE GENOMIC DNA]</scope>
    <source>
        <strain evidence="4">SNU_AA5</strain>
        <tissue evidence="4">Soma without cirri and trophi</tissue>
    </source>
</reference>
<comment type="caution">
    <text evidence="4">The sequence shown here is derived from an EMBL/GenBank/DDBJ whole genome shotgun (WGS) entry which is preliminary data.</text>
</comment>
<feature type="domain" description="C-type lectin" evidence="3">
    <location>
        <begin position="809"/>
        <end position="927"/>
    </location>
</feature>
<dbReference type="CDD" id="cd00037">
    <property type="entry name" value="CLECT"/>
    <property type="match status" value="6"/>
</dbReference>
<dbReference type="AlphaFoldDB" id="A0A6A4WDH0"/>
<feature type="signal peptide" evidence="2">
    <location>
        <begin position="1"/>
        <end position="22"/>
    </location>
</feature>